<dbReference type="GeneTree" id="ENSGT00940000156860"/>
<evidence type="ECO:0000256" key="1">
    <source>
        <dbReference type="ARBA" id="ARBA00010701"/>
    </source>
</evidence>
<dbReference type="FunFam" id="3.40.50.1820:FF:000012">
    <property type="entry name" value="Lipase"/>
    <property type="match status" value="1"/>
</dbReference>
<accession>A0A803T611</accession>
<reference evidence="8" key="2">
    <citation type="submission" date="2025-08" db="UniProtKB">
        <authorList>
            <consortium name="Ensembl"/>
        </authorList>
    </citation>
    <scope>IDENTIFICATION</scope>
</reference>
<evidence type="ECO:0000256" key="3">
    <source>
        <dbReference type="ARBA" id="ARBA00022963"/>
    </source>
</evidence>
<dbReference type="KEGG" id="acs:100554632"/>
<dbReference type="InterPro" id="IPR029058">
    <property type="entry name" value="AB_hydrolase_fold"/>
</dbReference>
<evidence type="ECO:0000313" key="8">
    <source>
        <dbReference type="Ensembl" id="ENSACAP00000030651.1"/>
    </source>
</evidence>
<proteinExistence type="inferred from homology"/>
<dbReference type="GO" id="GO:0016298">
    <property type="term" value="F:lipase activity"/>
    <property type="evidence" value="ECO:0000318"/>
    <property type="project" value="GO_Central"/>
</dbReference>
<dbReference type="GO" id="GO:0006629">
    <property type="term" value="P:lipid metabolic process"/>
    <property type="evidence" value="ECO:0000318"/>
    <property type="project" value="GO_Central"/>
</dbReference>
<reference evidence="8" key="3">
    <citation type="submission" date="2025-09" db="UniProtKB">
        <authorList>
            <consortium name="Ensembl"/>
        </authorList>
    </citation>
    <scope>IDENTIFICATION</scope>
</reference>
<dbReference type="Pfam" id="PF00561">
    <property type="entry name" value="Abhydrolase_1"/>
    <property type="match status" value="1"/>
</dbReference>
<dbReference type="OrthoDB" id="9974421at2759"/>
<keyword evidence="2" id="KW-0732">Signal</keyword>
<evidence type="ECO:0000256" key="2">
    <source>
        <dbReference type="ARBA" id="ARBA00022729"/>
    </source>
</evidence>
<name>A0A803T611_ANOCA</name>
<keyword evidence="4" id="KW-0443">Lipid metabolism</keyword>
<evidence type="ECO:0000256" key="4">
    <source>
        <dbReference type="ARBA" id="ARBA00023098"/>
    </source>
</evidence>
<dbReference type="Ensembl" id="ENSACAT00000040309.1">
    <property type="protein sequence ID" value="ENSACAP00000030651.1"/>
    <property type="gene ID" value="ENSACAG00000039097.1"/>
</dbReference>
<reference evidence="8" key="1">
    <citation type="submission" date="2009-12" db="EMBL/GenBank/DDBJ databases">
        <title>The Genome Sequence of Anolis carolinensis (Green Anole Lizard).</title>
        <authorList>
            <consortium name="The Genome Sequencing Platform"/>
            <person name="Di Palma F."/>
            <person name="Alfoldi J."/>
            <person name="Heiman D."/>
            <person name="Young S."/>
            <person name="Grabherr M."/>
            <person name="Johnson J."/>
            <person name="Lander E.S."/>
            <person name="Lindblad-Toh K."/>
        </authorList>
    </citation>
    <scope>NUCLEOTIDE SEQUENCE [LARGE SCALE GENOMIC DNA]</scope>
    <source>
        <strain evidence="8">JBL SC #1</strain>
    </source>
</reference>
<dbReference type="AlphaFoldDB" id="A0A803T611"/>
<dbReference type="GO" id="GO:0016042">
    <property type="term" value="P:lipid catabolic process"/>
    <property type="evidence" value="ECO:0007669"/>
    <property type="project" value="UniProtKB-KW"/>
</dbReference>
<keyword evidence="9" id="KW-1185">Reference proteome</keyword>
<evidence type="ECO:0000259" key="7">
    <source>
        <dbReference type="Pfam" id="PF00561"/>
    </source>
</evidence>
<dbReference type="PIRSF" id="PIRSF000862">
    <property type="entry name" value="Steryl_ester_lip"/>
    <property type="match status" value="1"/>
</dbReference>
<dbReference type="FunCoup" id="A0A803T611">
    <property type="interactions" value="28"/>
</dbReference>
<protein>
    <recommendedName>
        <fullName evidence="6">Lipase</fullName>
    </recommendedName>
</protein>
<keyword evidence="5" id="KW-0325">Glycoprotein</keyword>
<dbReference type="SUPFAM" id="SSF53474">
    <property type="entry name" value="alpha/beta-Hydrolases"/>
    <property type="match status" value="1"/>
</dbReference>
<keyword evidence="6" id="KW-0378">Hydrolase</keyword>
<dbReference type="InParanoid" id="A0A803T611"/>
<dbReference type="GeneID" id="100554632"/>
<feature type="domain" description="AB hydrolase-1" evidence="7">
    <location>
        <begin position="89"/>
        <end position="386"/>
    </location>
</feature>
<dbReference type="Proteomes" id="UP000001646">
    <property type="component" value="Unplaced"/>
</dbReference>
<dbReference type="InterPro" id="IPR000073">
    <property type="entry name" value="AB_hydrolase_1"/>
</dbReference>
<sequence length="405" mass="46712">MEEIKGPFTCSSMRFFFIMLVIQGNVIPEEAKSRAEINPEQFMNISEKILYWGYPSEEYNVLTEDGYYLSVNRIPAGKEKAIDPSSKSAILLMHGLVLEGSVWVANLPHQSLGFILADAGYDVWIGNNRGNFWSRRHKHLTIDQEEFWDFSFHEMGIYDLSAIVNFILEKTGQEKIYYVGHEQGSTIAFIGFSILPQLAEKIKIFFALGPVYTFYYSVSPIVQILLLPEATFKVIFGTKELCLLGPQIRKFLARECSSQFVDGICKKALSLVSGFNLKNLNESRSDVYVSMFPDYTSVKTGIHWSQSRKTGEFRYFDYGSKNKEIYNQTTPPFYSIEEVVVPIALWSGGHDWICQPKETAALLSRITSLIHYEELPDWTHWDFIWGIDAHQRMYREMLDLMEKYP</sequence>
<dbReference type="InterPro" id="IPR025483">
    <property type="entry name" value="Lipase_euk"/>
</dbReference>
<organism evidence="8 9">
    <name type="scientific">Anolis carolinensis</name>
    <name type="common">Green anole</name>
    <name type="synonym">American chameleon</name>
    <dbReference type="NCBI Taxonomy" id="28377"/>
    <lineage>
        <taxon>Eukaryota</taxon>
        <taxon>Metazoa</taxon>
        <taxon>Chordata</taxon>
        <taxon>Craniata</taxon>
        <taxon>Vertebrata</taxon>
        <taxon>Euteleostomi</taxon>
        <taxon>Lepidosauria</taxon>
        <taxon>Squamata</taxon>
        <taxon>Bifurcata</taxon>
        <taxon>Unidentata</taxon>
        <taxon>Episquamata</taxon>
        <taxon>Toxicofera</taxon>
        <taxon>Iguania</taxon>
        <taxon>Dactyloidae</taxon>
        <taxon>Anolis</taxon>
    </lineage>
</organism>
<evidence type="ECO:0000256" key="5">
    <source>
        <dbReference type="ARBA" id="ARBA00023180"/>
    </source>
</evidence>
<evidence type="ECO:0000313" key="9">
    <source>
        <dbReference type="Proteomes" id="UP000001646"/>
    </source>
</evidence>
<evidence type="ECO:0000256" key="6">
    <source>
        <dbReference type="PIRNR" id="PIRNR000862"/>
    </source>
</evidence>
<gene>
    <name evidence="8" type="primary">LOC100554632</name>
</gene>
<dbReference type="PANTHER" id="PTHR11005">
    <property type="entry name" value="LYSOSOMAL ACID LIPASE-RELATED"/>
    <property type="match status" value="1"/>
</dbReference>
<keyword evidence="3 6" id="KW-0442">Lipid degradation</keyword>
<dbReference type="Gene3D" id="3.40.50.1820">
    <property type="entry name" value="alpha/beta hydrolase"/>
    <property type="match status" value="1"/>
</dbReference>
<comment type="similarity">
    <text evidence="1 6">Belongs to the AB hydrolase superfamily. Lipase family.</text>
</comment>